<evidence type="ECO:0000313" key="1">
    <source>
        <dbReference type="EMBL" id="CAD7638817.1"/>
    </source>
</evidence>
<dbReference type="EMBL" id="OC875928">
    <property type="protein sequence ID" value="CAD7638817.1"/>
    <property type="molecule type" value="Genomic_DNA"/>
</dbReference>
<dbReference type="PANTHER" id="PTHR20910:SF1">
    <property type="entry name" value="SUPEROXIDE DISMUTASE COPPER_ZINC BINDING DOMAIN-CONTAINING PROTEIN"/>
    <property type="match status" value="1"/>
</dbReference>
<dbReference type="InterPro" id="IPR036423">
    <property type="entry name" value="SOD-like_Cu/Zn_dom_sf"/>
</dbReference>
<dbReference type="GO" id="GO:0006801">
    <property type="term" value="P:superoxide metabolic process"/>
    <property type="evidence" value="ECO:0007669"/>
    <property type="project" value="InterPro"/>
</dbReference>
<dbReference type="EMBL" id="CAJPIZ010021353">
    <property type="protein sequence ID" value="CAG2117598.1"/>
    <property type="molecule type" value="Genomic_DNA"/>
</dbReference>
<feature type="non-terminal residue" evidence="1">
    <location>
        <position position="801"/>
    </location>
</feature>
<organism evidence="1">
    <name type="scientific">Medioppia subpectinata</name>
    <dbReference type="NCBI Taxonomy" id="1979941"/>
    <lineage>
        <taxon>Eukaryota</taxon>
        <taxon>Metazoa</taxon>
        <taxon>Ecdysozoa</taxon>
        <taxon>Arthropoda</taxon>
        <taxon>Chelicerata</taxon>
        <taxon>Arachnida</taxon>
        <taxon>Acari</taxon>
        <taxon>Acariformes</taxon>
        <taxon>Sarcoptiformes</taxon>
        <taxon>Oribatida</taxon>
        <taxon>Brachypylina</taxon>
        <taxon>Oppioidea</taxon>
        <taxon>Oppiidae</taxon>
        <taxon>Medioppia</taxon>
    </lineage>
</organism>
<dbReference type="AlphaFoldDB" id="A0A7R9LDN2"/>
<sequence>QRLSTNTSNPSSTNVLDFSQSLIANIQSNGLRGYVLFVENNGITSIRANILGANDKRYDWKVYGSTAGMSGDNSCPQMSPSALSLDLTAVLGPIEIGRENVFTAKFKSISGENTLIGRTLMLRNVENGSVSCAMILPFGSKKTFEVKFHSPIEGSIYLIQCNNITGLVSSLSYSNQIRKSSANKWTLMVGSHSDDNESARNNHENSKCQSFLGRPFLKDMLIPGTINIGSDPYTTDGKTFKSIDNVLPLDIVPVIYLIIYSDENSGNILSCAPIRRLHTRIASAKFNYPMLKGSVELSQETPLDPTIVDINIELFRTAYSYGIDELPKIVRTKEMSNKDCPNINSIIFNPRNIDPDSVPAEGQGTTDQYAIGDLSGKYGNLADKSSVMVGSHSDDNESARNNHENSKCQSFLGRPFLKDMLIPGTINIGSDPYTTDGKTFKSIDNVLPLDIVPVIYLIIYSDENSGNILSCAPIRRIHTRIASAKFNYPMLKGSVELSQETPLDPTIVDINIELFRTAYSYGIDELPKIVRTKEMSNKDCPNINSIIFNPRNIDPDSVPAEGQGTTDQYAIGDLSGKYGNLADKSSEVVTLTDFNLPLFGRDSVIGRALVFYSPEGTTIGCSNIELKDVNMTTAFATFDHPIQGQFIFRQPTDNCSSDTYVYIEISKPGDDNAAKTSNHSWRLHVNQISPGNMNWSTSECKSAGDPFNPYNISSDCVYERDCTQYTPFRCQLGDMASKLGFIDIPPYKVSEEGELDIGKYFFTDTFLPLCGQNIVNNQELSSTRLSCANIIEYKPRLRTRT</sequence>
<dbReference type="SUPFAM" id="SSF49329">
    <property type="entry name" value="Cu,Zn superoxide dismutase-like"/>
    <property type="match status" value="2"/>
</dbReference>
<proteinExistence type="predicted"/>
<name>A0A7R9LDN2_9ACAR</name>
<dbReference type="GO" id="GO:0046872">
    <property type="term" value="F:metal ion binding"/>
    <property type="evidence" value="ECO:0007669"/>
    <property type="project" value="InterPro"/>
</dbReference>
<reference evidence="1" key="1">
    <citation type="submission" date="2020-11" db="EMBL/GenBank/DDBJ databases">
        <authorList>
            <person name="Tran Van P."/>
        </authorList>
    </citation>
    <scope>NUCLEOTIDE SEQUENCE</scope>
</reference>
<dbReference type="Gene3D" id="2.60.40.200">
    <property type="entry name" value="Superoxide dismutase, copper/zinc binding domain"/>
    <property type="match status" value="3"/>
</dbReference>
<dbReference type="OrthoDB" id="159229at2759"/>
<keyword evidence="2" id="KW-1185">Reference proteome</keyword>
<dbReference type="InterPro" id="IPR053257">
    <property type="entry name" value="Cu-only_SOD"/>
</dbReference>
<protein>
    <submittedName>
        <fullName evidence="1">Uncharacterized protein</fullName>
    </submittedName>
</protein>
<evidence type="ECO:0000313" key="2">
    <source>
        <dbReference type="Proteomes" id="UP000759131"/>
    </source>
</evidence>
<feature type="non-terminal residue" evidence="1">
    <location>
        <position position="1"/>
    </location>
</feature>
<gene>
    <name evidence="1" type="ORF">OSB1V03_LOCUS17551</name>
</gene>
<accession>A0A7R9LDN2</accession>
<dbReference type="PANTHER" id="PTHR20910">
    <property type="entry name" value="AGAP001623-PA"/>
    <property type="match status" value="1"/>
</dbReference>
<dbReference type="Proteomes" id="UP000759131">
    <property type="component" value="Unassembled WGS sequence"/>
</dbReference>